<dbReference type="InterPro" id="IPR051262">
    <property type="entry name" value="SMP-30/CGR1_Lactonase"/>
</dbReference>
<keyword evidence="4" id="KW-1185">Reference proteome</keyword>
<dbReference type="Gene3D" id="2.120.10.30">
    <property type="entry name" value="TolB, C-terminal domain"/>
    <property type="match status" value="1"/>
</dbReference>
<evidence type="ECO:0000256" key="1">
    <source>
        <dbReference type="ARBA" id="ARBA00022801"/>
    </source>
</evidence>
<proteinExistence type="predicted"/>
<dbReference type="EMBL" id="JAILYJ010000023">
    <property type="protein sequence ID" value="MBY4633039.1"/>
    <property type="molecule type" value="Genomic_DNA"/>
</dbReference>
<sequence>MFGEIEGTGFEVLDPRFESCFVGHARVERLWTGGRWLEGPAWFAAGRYLVFSDIPNNRMMRYDDSSGQTSVFRAPSNNSNGNTVDNQGRLITCEHLARRVTRTDFDGGITVLADRIAGKRLNSPNDVTVKSDGTIWFTDPSYGILHDYEGDYGEEEIGGCHVYRHDPATGTTDRMTSDFIKPNGLAFSPDETVLYVADTGGTHLPDGPRHIRKLAVSGDGQLTDLGIFAECTAGFFDGFRVDRKGRIWTSAGDGVHAYDPDGTLIGKIHIPEIVSNVAFGGEKRNRLFITATTSLYAVYLTANGSRLGLERAVVPFSVEA</sequence>
<dbReference type="InterPro" id="IPR013658">
    <property type="entry name" value="SGL"/>
</dbReference>
<organism evidence="3 4">
    <name type="scientific">Rhizobium croatiense</name>
    <dbReference type="NCBI Taxonomy" id="2867516"/>
    <lineage>
        <taxon>Bacteria</taxon>
        <taxon>Pseudomonadati</taxon>
        <taxon>Pseudomonadota</taxon>
        <taxon>Alphaproteobacteria</taxon>
        <taxon>Hyphomicrobiales</taxon>
        <taxon>Rhizobiaceae</taxon>
        <taxon>Rhizobium/Agrobacterium group</taxon>
        <taxon>Rhizobium</taxon>
    </lineage>
</organism>
<accession>A0ABS7M7D4</accession>
<dbReference type="Proteomes" id="UP000733858">
    <property type="component" value="Unassembled WGS sequence"/>
</dbReference>
<dbReference type="PANTHER" id="PTHR47572">
    <property type="entry name" value="LIPOPROTEIN-RELATED"/>
    <property type="match status" value="1"/>
</dbReference>
<gene>
    <name evidence="3" type="ORF">K6M89_27625</name>
</gene>
<dbReference type="InterPro" id="IPR005511">
    <property type="entry name" value="SMP-30"/>
</dbReference>
<dbReference type="RefSeq" id="WP_222141668.1">
    <property type="nucleotide sequence ID" value="NZ_JAILYJ010000023.1"/>
</dbReference>
<dbReference type="PANTHER" id="PTHR47572:SF4">
    <property type="entry name" value="LACTONASE DRP35"/>
    <property type="match status" value="1"/>
</dbReference>
<comment type="caution">
    <text evidence="3">The sequence shown here is derived from an EMBL/GenBank/DDBJ whole genome shotgun (WGS) entry which is preliminary data.</text>
</comment>
<dbReference type="SUPFAM" id="SSF63829">
    <property type="entry name" value="Calcium-dependent phosphotriesterase"/>
    <property type="match status" value="1"/>
</dbReference>
<feature type="domain" description="SMP-30/Gluconolactonase/LRE-like region" evidence="2">
    <location>
        <begin position="38"/>
        <end position="292"/>
    </location>
</feature>
<dbReference type="InterPro" id="IPR011042">
    <property type="entry name" value="6-blade_b-propeller_TolB-like"/>
</dbReference>
<reference evidence="3 4" key="1">
    <citation type="submission" date="2021-08" db="EMBL/GenBank/DDBJ databases">
        <title>Rhizobium croatiense sp. nov. and Rhizobium redzepovicii sp. nov., two new species isolated from nodules of Phaseolus vulgaris in Croatia.</title>
        <authorList>
            <person name="Rajnovic I."/>
            <person name="Ramirez-Bahena M.H."/>
            <person name="Kajic S."/>
            <person name="Igual M.J."/>
            <person name="Peix A."/>
            <person name="Velazquez E."/>
            <person name="Sikora S."/>
        </authorList>
    </citation>
    <scope>NUCLEOTIDE SEQUENCE [LARGE SCALE GENOMIC DNA]</scope>
    <source>
        <strain evidence="3 4">13T</strain>
    </source>
</reference>
<protein>
    <submittedName>
        <fullName evidence="3">SMP-30/gluconolactonase/LRE family protein</fullName>
    </submittedName>
</protein>
<evidence type="ECO:0000259" key="2">
    <source>
        <dbReference type="Pfam" id="PF08450"/>
    </source>
</evidence>
<evidence type="ECO:0000313" key="3">
    <source>
        <dbReference type="EMBL" id="MBY4633039.1"/>
    </source>
</evidence>
<dbReference type="PRINTS" id="PR01790">
    <property type="entry name" value="SMP30FAMILY"/>
</dbReference>
<evidence type="ECO:0000313" key="4">
    <source>
        <dbReference type="Proteomes" id="UP000733858"/>
    </source>
</evidence>
<name>A0ABS7M7D4_9HYPH</name>
<keyword evidence="1" id="KW-0378">Hydrolase</keyword>
<dbReference type="Pfam" id="PF08450">
    <property type="entry name" value="SGL"/>
    <property type="match status" value="1"/>
</dbReference>